<dbReference type="Pfam" id="PF00572">
    <property type="entry name" value="Ribosomal_L13"/>
    <property type="match status" value="1"/>
</dbReference>
<dbReference type="PANTHER" id="PTHR11545">
    <property type="entry name" value="RIBOSOMAL PROTEIN L13"/>
    <property type="match status" value="1"/>
</dbReference>
<dbReference type="InterPro" id="IPR036899">
    <property type="entry name" value="Ribosomal_uL13_sf"/>
</dbReference>
<evidence type="ECO:0000256" key="3">
    <source>
        <dbReference type="ARBA" id="ARBA00023274"/>
    </source>
</evidence>
<dbReference type="PIRSF" id="PIRSF002181">
    <property type="entry name" value="Ribosomal_L13"/>
    <property type="match status" value="1"/>
</dbReference>
<dbReference type="GO" id="GO:0003729">
    <property type="term" value="F:mRNA binding"/>
    <property type="evidence" value="ECO:0007669"/>
    <property type="project" value="TreeGrafter"/>
</dbReference>
<dbReference type="GO" id="GO:0005840">
    <property type="term" value="C:ribosome"/>
    <property type="evidence" value="ECO:0007669"/>
    <property type="project" value="UniProtKB-KW"/>
</dbReference>
<evidence type="ECO:0000256" key="4">
    <source>
        <dbReference type="ARBA" id="ARBA00035499"/>
    </source>
</evidence>
<reference evidence="5 6" key="1">
    <citation type="journal article" date="2016" name="Nat. Commun.">
        <title>Thousands of microbial genomes shed light on interconnected biogeochemical processes in an aquifer system.</title>
        <authorList>
            <person name="Anantharaman K."/>
            <person name="Brown C.T."/>
            <person name="Hug L.A."/>
            <person name="Sharon I."/>
            <person name="Castelle C.J."/>
            <person name="Probst A.J."/>
            <person name="Thomas B.C."/>
            <person name="Singh A."/>
            <person name="Wilkins M.J."/>
            <person name="Karaoz U."/>
            <person name="Brodie E.L."/>
            <person name="Williams K.H."/>
            <person name="Hubbard S.S."/>
            <person name="Banfield J.F."/>
        </authorList>
    </citation>
    <scope>NUCLEOTIDE SEQUENCE [LARGE SCALE GENOMIC DNA]</scope>
</reference>
<comment type="caution">
    <text evidence="5">The sequence shown here is derived from an EMBL/GenBank/DDBJ whole genome shotgun (WGS) entry which is preliminary data.</text>
</comment>
<name>A0A1F6CWI3_9BACT</name>
<dbReference type="GO" id="GO:0006412">
    <property type="term" value="P:translation"/>
    <property type="evidence" value="ECO:0007669"/>
    <property type="project" value="InterPro"/>
</dbReference>
<dbReference type="Gene3D" id="3.90.1180.10">
    <property type="entry name" value="Ribosomal protein L13"/>
    <property type="match status" value="1"/>
</dbReference>
<dbReference type="GO" id="GO:1990904">
    <property type="term" value="C:ribonucleoprotein complex"/>
    <property type="evidence" value="ECO:0007669"/>
    <property type="project" value="UniProtKB-KW"/>
</dbReference>
<evidence type="ECO:0000313" key="6">
    <source>
        <dbReference type="Proteomes" id="UP000176863"/>
    </source>
</evidence>
<dbReference type="NCBIfam" id="TIGR01066">
    <property type="entry name" value="rplM_bact"/>
    <property type="match status" value="1"/>
</dbReference>
<sequence>MDIKDTSKETYSIDAAGRTLGRVASEAAKALMGKTRPDYTPNKNSDVKVTVQNAAKLYIRERKRVQKIYTTYSGYPGGQKRESLASLNARKPGEALRRAVARMLPRNTMHTARMKNLAVTE</sequence>
<dbReference type="AlphaFoldDB" id="A0A1F6CWI3"/>
<dbReference type="CDD" id="cd00392">
    <property type="entry name" value="Ribosomal_L13"/>
    <property type="match status" value="1"/>
</dbReference>
<dbReference type="Proteomes" id="UP000176863">
    <property type="component" value="Unassembled WGS sequence"/>
</dbReference>
<evidence type="ECO:0000313" key="5">
    <source>
        <dbReference type="EMBL" id="OGG53232.1"/>
    </source>
</evidence>
<keyword evidence="3" id="KW-0687">Ribonucleoprotein</keyword>
<evidence type="ECO:0000256" key="2">
    <source>
        <dbReference type="ARBA" id="ARBA00022980"/>
    </source>
</evidence>
<dbReference type="PANTHER" id="PTHR11545:SF2">
    <property type="entry name" value="LARGE RIBOSOMAL SUBUNIT PROTEIN UL13M"/>
    <property type="match status" value="1"/>
</dbReference>
<evidence type="ECO:0000256" key="1">
    <source>
        <dbReference type="ARBA" id="ARBA00006227"/>
    </source>
</evidence>
<dbReference type="STRING" id="1798480.A2851_02905"/>
<gene>
    <name evidence="5" type="ORF">A2851_02905</name>
</gene>
<dbReference type="EMBL" id="MFKT01000015">
    <property type="protein sequence ID" value="OGG53232.1"/>
    <property type="molecule type" value="Genomic_DNA"/>
</dbReference>
<dbReference type="InterPro" id="IPR005823">
    <property type="entry name" value="Ribosomal_uL13_bac-type"/>
</dbReference>
<dbReference type="GO" id="GO:0003735">
    <property type="term" value="F:structural constituent of ribosome"/>
    <property type="evidence" value="ECO:0007669"/>
    <property type="project" value="InterPro"/>
</dbReference>
<protein>
    <recommendedName>
        <fullName evidence="4">50S ribosomal protein L13</fullName>
    </recommendedName>
</protein>
<organism evidence="5 6">
    <name type="scientific">Candidatus Kaiserbacteria bacterium RIFCSPHIGHO2_01_FULL_53_29</name>
    <dbReference type="NCBI Taxonomy" id="1798480"/>
    <lineage>
        <taxon>Bacteria</taxon>
        <taxon>Candidatus Kaiseribacteriota</taxon>
    </lineage>
</organism>
<dbReference type="SUPFAM" id="SSF52161">
    <property type="entry name" value="Ribosomal protein L13"/>
    <property type="match status" value="1"/>
</dbReference>
<keyword evidence="2 5" id="KW-0689">Ribosomal protein</keyword>
<proteinExistence type="inferred from homology"/>
<comment type="similarity">
    <text evidence="1">Belongs to the universal ribosomal protein uL13 family.</text>
</comment>
<dbReference type="InterPro" id="IPR005822">
    <property type="entry name" value="Ribosomal_uL13"/>
</dbReference>
<dbReference type="GO" id="GO:0017148">
    <property type="term" value="P:negative regulation of translation"/>
    <property type="evidence" value="ECO:0007669"/>
    <property type="project" value="TreeGrafter"/>
</dbReference>
<accession>A0A1F6CWI3</accession>